<evidence type="ECO:0000259" key="7">
    <source>
        <dbReference type="Pfam" id="PF02687"/>
    </source>
</evidence>
<dbReference type="GO" id="GO:0005886">
    <property type="term" value="C:plasma membrane"/>
    <property type="evidence" value="ECO:0007669"/>
    <property type="project" value="UniProtKB-SubCell"/>
</dbReference>
<keyword evidence="10" id="KW-1185">Reference proteome</keyword>
<name>A0A7X2TGC0_9FIRM</name>
<comment type="caution">
    <text evidence="9">The sequence shown here is derived from an EMBL/GenBank/DDBJ whole genome shotgun (WGS) entry which is preliminary data.</text>
</comment>
<proteinExistence type="predicted"/>
<dbReference type="EMBL" id="VUMN01000021">
    <property type="protein sequence ID" value="MSS59030.1"/>
    <property type="molecule type" value="Genomic_DNA"/>
</dbReference>
<evidence type="ECO:0000256" key="3">
    <source>
        <dbReference type="ARBA" id="ARBA00022692"/>
    </source>
</evidence>
<feature type="transmembrane region" description="Helical" evidence="6">
    <location>
        <begin position="466"/>
        <end position="486"/>
    </location>
</feature>
<evidence type="ECO:0000313" key="9">
    <source>
        <dbReference type="EMBL" id="MSS59030.1"/>
    </source>
</evidence>
<feature type="transmembrane region" description="Helical" evidence="6">
    <location>
        <begin position="379"/>
        <end position="400"/>
    </location>
</feature>
<dbReference type="Pfam" id="PF12704">
    <property type="entry name" value="MacB_PCD"/>
    <property type="match status" value="1"/>
</dbReference>
<dbReference type="GO" id="GO:0022857">
    <property type="term" value="F:transmembrane transporter activity"/>
    <property type="evidence" value="ECO:0007669"/>
    <property type="project" value="TreeGrafter"/>
</dbReference>
<keyword evidence="2" id="KW-1003">Cell membrane</keyword>
<dbReference type="AlphaFoldDB" id="A0A7X2TGC0"/>
<comment type="subcellular location">
    <subcellularLocation>
        <location evidence="1">Cell membrane</location>
        <topology evidence="1">Multi-pass membrane protein</topology>
    </subcellularLocation>
</comment>
<dbReference type="Pfam" id="PF02687">
    <property type="entry name" value="FtsX"/>
    <property type="match status" value="1"/>
</dbReference>
<dbReference type="InterPro" id="IPR025857">
    <property type="entry name" value="MacB_PCD"/>
</dbReference>
<dbReference type="InterPro" id="IPR003838">
    <property type="entry name" value="ABC3_permease_C"/>
</dbReference>
<evidence type="ECO:0000256" key="4">
    <source>
        <dbReference type="ARBA" id="ARBA00022989"/>
    </source>
</evidence>
<evidence type="ECO:0000256" key="5">
    <source>
        <dbReference type="ARBA" id="ARBA00023136"/>
    </source>
</evidence>
<dbReference type="PANTHER" id="PTHR30572">
    <property type="entry name" value="MEMBRANE COMPONENT OF TRANSPORTER-RELATED"/>
    <property type="match status" value="1"/>
</dbReference>
<sequence length="498" mass="55229">MITFFLIGNLVILGLGISEAAENAKILTRKSMRAVVSYEVDYDSYYSYINTLTDEDEINQAYQNSPTIDAAVAQELSKDERVIAFNYMVNTTAYSVGFDNVPVGNEENRGISTYTDENGNTVEYKDPNIMIYANMYPNMIELAEGTFQVVSGNMFTQSDIDDAKNVVLITQELADQNNLKVGDTITLTTMDTYSQQDYINGGVSADDLNLELEICGIYTTKNDVDPSSENYKWMSPYESPKNIVLMPMTSYAAYTEKLMDIQVKVHPEYYDGINLDDLKASASVPTKVVYLLDDPLHVDQFVEDHSSGLAPYTILNANNETFKKMARPLDTLSFFANIVVWIVVVNAVVIISLVTALTLKTREYEIGVLLSIGVSKAKVVLQLFAELFVIAVIGFGLASVSGSLLAGKVGETVLNYQTASDAQYETDDNDGGYYFSDSTDYFTEVTQEDLLSQYHVSVSPLLIGKIYLLGTGVVLIAIIIPSFMIMRLNPKQILLEQN</sequence>
<evidence type="ECO:0000256" key="2">
    <source>
        <dbReference type="ARBA" id="ARBA00022475"/>
    </source>
</evidence>
<keyword evidence="4 6" id="KW-1133">Transmembrane helix</keyword>
<feature type="domain" description="MacB-like periplasmic core" evidence="8">
    <location>
        <begin position="119"/>
        <end position="266"/>
    </location>
</feature>
<keyword evidence="3 6" id="KW-0812">Transmembrane</keyword>
<reference evidence="9 10" key="1">
    <citation type="submission" date="2019-08" db="EMBL/GenBank/DDBJ databases">
        <title>In-depth cultivation of the pig gut microbiome towards novel bacterial diversity and tailored functional studies.</title>
        <authorList>
            <person name="Wylensek D."/>
            <person name="Hitch T.C.A."/>
            <person name="Clavel T."/>
        </authorList>
    </citation>
    <scope>NUCLEOTIDE SEQUENCE [LARGE SCALE GENOMIC DNA]</scope>
    <source>
        <strain evidence="9 10">Oil+RF-744-GAM-WT-6</strain>
    </source>
</reference>
<feature type="domain" description="ABC3 transporter permease C-terminal" evidence="7">
    <location>
        <begin position="338"/>
        <end position="490"/>
    </location>
</feature>
<evidence type="ECO:0000256" key="6">
    <source>
        <dbReference type="SAM" id="Phobius"/>
    </source>
</evidence>
<organism evidence="9 10">
    <name type="scientific">Stecheria intestinalis</name>
    <dbReference type="NCBI Taxonomy" id="2606630"/>
    <lineage>
        <taxon>Bacteria</taxon>
        <taxon>Bacillati</taxon>
        <taxon>Bacillota</taxon>
        <taxon>Erysipelotrichia</taxon>
        <taxon>Erysipelotrichales</taxon>
        <taxon>Erysipelotrichaceae</taxon>
        <taxon>Stecheria</taxon>
    </lineage>
</organism>
<feature type="transmembrane region" description="Helical" evidence="6">
    <location>
        <begin position="334"/>
        <end position="359"/>
    </location>
</feature>
<dbReference type="Proteomes" id="UP000461880">
    <property type="component" value="Unassembled WGS sequence"/>
</dbReference>
<keyword evidence="5 6" id="KW-0472">Membrane</keyword>
<evidence type="ECO:0000259" key="8">
    <source>
        <dbReference type="Pfam" id="PF12704"/>
    </source>
</evidence>
<gene>
    <name evidence="9" type="ORF">FYJ51_08945</name>
</gene>
<dbReference type="PANTHER" id="PTHR30572:SF9">
    <property type="entry name" value="ABC TRANSPORTER PERMEASE PROTEIN"/>
    <property type="match status" value="1"/>
</dbReference>
<protein>
    <submittedName>
        <fullName evidence="9">ABC transporter permease</fullName>
    </submittedName>
</protein>
<evidence type="ECO:0000256" key="1">
    <source>
        <dbReference type="ARBA" id="ARBA00004651"/>
    </source>
</evidence>
<dbReference type="InterPro" id="IPR050250">
    <property type="entry name" value="Macrolide_Exporter_MacB"/>
</dbReference>
<accession>A0A7X2TGC0</accession>
<evidence type="ECO:0000313" key="10">
    <source>
        <dbReference type="Proteomes" id="UP000461880"/>
    </source>
</evidence>